<dbReference type="SUPFAM" id="SSF54593">
    <property type="entry name" value="Glyoxalase/Bleomycin resistance protein/Dihydroxybiphenyl dioxygenase"/>
    <property type="match status" value="1"/>
</dbReference>
<gene>
    <name evidence="2" type="ORF">N781_15980</name>
</gene>
<dbReference type="AlphaFoldDB" id="A0A0A5G994"/>
<protein>
    <submittedName>
        <fullName evidence="2">Lactoylglutathione lyase</fullName>
    </submittedName>
</protein>
<dbReference type="InterPro" id="IPR004360">
    <property type="entry name" value="Glyas_Fos-R_dOase_dom"/>
</dbReference>
<dbReference type="Proteomes" id="UP000030528">
    <property type="component" value="Unassembled WGS sequence"/>
</dbReference>
<dbReference type="OrthoDB" id="9795618at2"/>
<name>A0A0A5G994_9BACI</name>
<keyword evidence="2" id="KW-0456">Lyase</keyword>
<dbReference type="STRING" id="1385510.GCA_000425205_02233"/>
<dbReference type="eggNOG" id="COG0346">
    <property type="taxonomic scope" value="Bacteria"/>
</dbReference>
<dbReference type="EMBL" id="AVPE01000020">
    <property type="protein sequence ID" value="KGX89726.1"/>
    <property type="molecule type" value="Genomic_DNA"/>
</dbReference>
<proteinExistence type="predicted"/>
<evidence type="ECO:0000313" key="3">
    <source>
        <dbReference type="Proteomes" id="UP000030528"/>
    </source>
</evidence>
<evidence type="ECO:0000313" key="2">
    <source>
        <dbReference type="EMBL" id="KGX89726.1"/>
    </source>
</evidence>
<dbReference type="InterPro" id="IPR037523">
    <property type="entry name" value="VOC_core"/>
</dbReference>
<dbReference type="RefSeq" id="WP_026800586.1">
    <property type="nucleotide sequence ID" value="NZ_AULI01000008.1"/>
</dbReference>
<dbReference type="Gene3D" id="3.10.180.10">
    <property type="entry name" value="2,3-Dihydroxybiphenyl 1,2-Dioxygenase, domain 1"/>
    <property type="match status" value="1"/>
</dbReference>
<dbReference type="GO" id="GO:0016829">
    <property type="term" value="F:lyase activity"/>
    <property type="evidence" value="ECO:0007669"/>
    <property type="project" value="UniProtKB-KW"/>
</dbReference>
<feature type="domain" description="VOC" evidence="1">
    <location>
        <begin position="3"/>
        <end position="125"/>
    </location>
</feature>
<evidence type="ECO:0000259" key="1">
    <source>
        <dbReference type="PROSITE" id="PS51819"/>
    </source>
</evidence>
<dbReference type="Pfam" id="PF00903">
    <property type="entry name" value="Glyoxalase"/>
    <property type="match status" value="1"/>
</dbReference>
<keyword evidence="3" id="KW-1185">Reference proteome</keyword>
<comment type="caution">
    <text evidence="2">The sequence shown here is derived from an EMBL/GenBank/DDBJ whole genome shotgun (WGS) entry which is preliminary data.</text>
</comment>
<reference evidence="2 3" key="1">
    <citation type="submission" date="2013-08" db="EMBL/GenBank/DDBJ databases">
        <authorList>
            <person name="Huang J."/>
            <person name="Wang G."/>
        </authorList>
    </citation>
    <scope>NUCLEOTIDE SEQUENCE [LARGE SCALE GENOMIC DNA]</scope>
    <source>
        <strain evidence="2 3">JSM 076056</strain>
    </source>
</reference>
<accession>A0A0A5G994</accession>
<dbReference type="PROSITE" id="PS51819">
    <property type="entry name" value="VOC"/>
    <property type="match status" value="1"/>
</dbReference>
<dbReference type="InterPro" id="IPR029068">
    <property type="entry name" value="Glyas_Bleomycin-R_OHBP_Dase"/>
</dbReference>
<sequence>MSVLFRVVLYVKNIEESLKFYQDIIGLELYGRGKRGARFNYDCFSLLLTSESALGDKHYFKNKAKSDIKGNGFELIIVVDELEKVYQRCLDNYYPIEVEVEKYPWDMRGFKVADPDGYFIRITSE</sequence>
<organism evidence="2 3">
    <name type="scientific">Pontibacillus halophilus JSM 076056 = DSM 19796</name>
    <dbReference type="NCBI Taxonomy" id="1385510"/>
    <lineage>
        <taxon>Bacteria</taxon>
        <taxon>Bacillati</taxon>
        <taxon>Bacillota</taxon>
        <taxon>Bacilli</taxon>
        <taxon>Bacillales</taxon>
        <taxon>Bacillaceae</taxon>
        <taxon>Pontibacillus</taxon>
    </lineage>
</organism>